<feature type="compositionally biased region" description="Low complexity" evidence="5">
    <location>
        <begin position="130"/>
        <end position="153"/>
    </location>
</feature>
<feature type="region of interest" description="Disordered" evidence="5">
    <location>
        <begin position="33"/>
        <end position="61"/>
    </location>
</feature>
<dbReference type="InterPro" id="IPR053242">
    <property type="entry name" value="PAM2-like_domain"/>
</dbReference>
<dbReference type="Pfam" id="PF14608">
    <property type="entry name" value="zf-CCCH_2"/>
    <property type="match status" value="1"/>
</dbReference>
<dbReference type="Proteomes" id="UP000886523">
    <property type="component" value="Unassembled WGS sequence"/>
</dbReference>
<dbReference type="Pfam" id="PF00642">
    <property type="entry name" value="zf-CCCH"/>
    <property type="match status" value="1"/>
</dbReference>
<name>A0A9P6AHX4_9AGAM</name>
<dbReference type="SMART" id="SM01162">
    <property type="entry name" value="DUF1771"/>
    <property type="match status" value="1"/>
</dbReference>
<keyword evidence="1 4" id="KW-0479">Metal-binding</keyword>
<accession>A0A9P6AHX4</accession>
<dbReference type="AlphaFoldDB" id="A0A9P6AHX4"/>
<feature type="compositionally biased region" description="Low complexity" evidence="5">
    <location>
        <begin position="652"/>
        <end position="662"/>
    </location>
</feature>
<organism evidence="8 9">
    <name type="scientific">Hydnum rufescens UP504</name>
    <dbReference type="NCBI Taxonomy" id="1448309"/>
    <lineage>
        <taxon>Eukaryota</taxon>
        <taxon>Fungi</taxon>
        <taxon>Dikarya</taxon>
        <taxon>Basidiomycota</taxon>
        <taxon>Agaricomycotina</taxon>
        <taxon>Agaricomycetes</taxon>
        <taxon>Cantharellales</taxon>
        <taxon>Hydnaceae</taxon>
        <taxon>Hydnum</taxon>
    </lineage>
</organism>
<dbReference type="Pfam" id="PF08590">
    <property type="entry name" value="DUF1771"/>
    <property type="match status" value="1"/>
</dbReference>
<feature type="compositionally biased region" description="Low complexity" evidence="5">
    <location>
        <begin position="34"/>
        <end position="45"/>
    </location>
</feature>
<protein>
    <submittedName>
        <fullName evidence="8">Uncharacterized protein</fullName>
    </submittedName>
</protein>
<feature type="compositionally biased region" description="Polar residues" evidence="5">
    <location>
        <begin position="314"/>
        <end position="329"/>
    </location>
</feature>
<evidence type="ECO:0000259" key="6">
    <source>
        <dbReference type="PROSITE" id="PS50103"/>
    </source>
</evidence>
<dbReference type="Gene3D" id="4.10.1000.10">
    <property type="entry name" value="Zinc finger, CCCH-type"/>
    <property type="match status" value="2"/>
</dbReference>
<feature type="domain" description="C3H1-type" evidence="6">
    <location>
        <begin position="524"/>
        <end position="551"/>
    </location>
</feature>
<feature type="region of interest" description="Disordered" evidence="5">
    <location>
        <begin position="262"/>
        <end position="391"/>
    </location>
</feature>
<dbReference type="PANTHER" id="PTHR46651:SF1">
    <property type="entry name" value="SMALL MUTS RELATED FAMILY PROTEIN"/>
    <property type="match status" value="1"/>
</dbReference>
<dbReference type="InterPro" id="IPR036063">
    <property type="entry name" value="Smr_dom_sf"/>
</dbReference>
<dbReference type="InterPro" id="IPR002625">
    <property type="entry name" value="Smr_dom"/>
</dbReference>
<feature type="compositionally biased region" description="Low complexity" evidence="5">
    <location>
        <begin position="330"/>
        <end position="342"/>
    </location>
</feature>
<comment type="caution">
    <text evidence="8">The sequence shown here is derived from an EMBL/GenBank/DDBJ whole genome shotgun (WGS) entry which is preliminary data.</text>
</comment>
<keyword evidence="3 4" id="KW-0862">Zinc</keyword>
<sequence>MPPDSPVPLANGSTTKFPHTRALLAALAHDYGVSNKNTNKSSSETSDSEPESDGKEDTTNSDTLVARVIQLLDDEDEDALKDFLKLTFGISDESAVEHNVLELMHRRRDDLANVPFLFFTPIKRPSRPTSRNSVYSYRSSRPGTPSLGPSSPLAQSFRRPITPLAGPTITYPNISPSSSPTPAAAVVNGLGSPTSSPLPSPRFLNAKATEFRPAMVRSQSTNSILRSPSPDLWAHNYTPSPTLSSASLTGRGSSRLAIVAPLPGSAYSPTDEDGHSDRTPPILIPQDLPRPPYDDEDEDPFSPFVVKQPPPTQHLLNSSRSPSDAETQWSASSNSNSSPSNSYDAPPPLPEDYYSYSTRHLQQFPRPGHLGPADSNLHNVEGDPGTDYVPDDGNMTPFDVLSSVFGGTVPPAMLDQALVESGYDFEGAMAWLVDQALPAPSAGLLHQHPGPIHPPLRSIGSGVMLASRDAPFSQARLGNNPNGRNNGLRYNTQQQQKATAGGNRVCRYFLAGDCRRADCRFSHDIDRALCRFWLRGQCAKGEQCEFLHHLPQHIDVQGLTAAMHHVDIVDDREPSDHPRNDFPTLSQAEMRNGRRGAGSFQSQVRPADPSRTRWATTVKKPIPQLPPVRPGNGSNAADEPVVRSINGPVARPSPRIRLRPSSLLPTLPTGDALNKLYMAYRSRAIELGATRNACLARAAECWRRGDGAGAKRHSREAHELNGKMGLEAGKAAARLVRERARVAVEAVRARDTNWSDDPGDRAAKGKTCGSDLGVCLGIAKVGIQHEKRLSPEERTECLLDLHGLHSNEAVEVVEDFLVALETEHFFGLAYLIVGEEKHTGTQDAGRGASRARLAAGVREWLFKWGYPWSERDGIICVDPLTHAQ</sequence>
<gene>
    <name evidence="8" type="ORF">BS47DRAFT_518258</name>
</gene>
<dbReference type="PANTHER" id="PTHR46651">
    <property type="entry name" value="POLYADENYLATE-BINDING PROTEIN-INTERACTING PROTEIN 7"/>
    <property type="match status" value="1"/>
</dbReference>
<proteinExistence type="predicted"/>
<dbReference type="InterPro" id="IPR036855">
    <property type="entry name" value="Znf_CCCH_sf"/>
</dbReference>
<feature type="compositionally biased region" description="Basic and acidic residues" evidence="5">
    <location>
        <begin position="571"/>
        <end position="580"/>
    </location>
</feature>
<evidence type="ECO:0000256" key="5">
    <source>
        <dbReference type="SAM" id="MobiDB-lite"/>
    </source>
</evidence>
<evidence type="ECO:0000256" key="1">
    <source>
        <dbReference type="ARBA" id="ARBA00022723"/>
    </source>
</evidence>
<evidence type="ECO:0000256" key="4">
    <source>
        <dbReference type="PROSITE-ProRule" id="PRU00723"/>
    </source>
</evidence>
<evidence type="ECO:0000313" key="9">
    <source>
        <dbReference type="Proteomes" id="UP000886523"/>
    </source>
</evidence>
<dbReference type="InterPro" id="IPR013899">
    <property type="entry name" value="DUF1771"/>
</dbReference>
<evidence type="ECO:0000256" key="3">
    <source>
        <dbReference type="ARBA" id="ARBA00022833"/>
    </source>
</evidence>
<feature type="domain" description="C3H1-type" evidence="6">
    <location>
        <begin position="500"/>
        <end position="523"/>
    </location>
</feature>
<dbReference type="GO" id="GO:0008270">
    <property type="term" value="F:zinc ion binding"/>
    <property type="evidence" value="ECO:0007669"/>
    <property type="project" value="UniProtKB-KW"/>
</dbReference>
<dbReference type="PROSITE" id="PS50828">
    <property type="entry name" value="SMR"/>
    <property type="match status" value="1"/>
</dbReference>
<dbReference type="SUPFAM" id="SSF160443">
    <property type="entry name" value="SMR domain-like"/>
    <property type="match status" value="1"/>
</dbReference>
<dbReference type="SMART" id="SM00356">
    <property type="entry name" value="ZnF_C3H1"/>
    <property type="match status" value="2"/>
</dbReference>
<feature type="region of interest" description="Disordered" evidence="5">
    <location>
        <begin position="571"/>
        <end position="662"/>
    </location>
</feature>
<dbReference type="OrthoDB" id="3247158at2759"/>
<dbReference type="Gene3D" id="3.30.1370.110">
    <property type="match status" value="1"/>
</dbReference>
<keyword evidence="9" id="KW-1185">Reference proteome</keyword>
<dbReference type="SUPFAM" id="SSF90229">
    <property type="entry name" value="CCCH zinc finger"/>
    <property type="match status" value="1"/>
</dbReference>
<reference evidence="8" key="1">
    <citation type="journal article" date="2020" name="Nat. Commun.">
        <title>Large-scale genome sequencing of mycorrhizal fungi provides insights into the early evolution of symbiotic traits.</title>
        <authorList>
            <person name="Miyauchi S."/>
            <person name="Kiss E."/>
            <person name="Kuo A."/>
            <person name="Drula E."/>
            <person name="Kohler A."/>
            <person name="Sanchez-Garcia M."/>
            <person name="Morin E."/>
            <person name="Andreopoulos B."/>
            <person name="Barry K.W."/>
            <person name="Bonito G."/>
            <person name="Buee M."/>
            <person name="Carver A."/>
            <person name="Chen C."/>
            <person name="Cichocki N."/>
            <person name="Clum A."/>
            <person name="Culley D."/>
            <person name="Crous P.W."/>
            <person name="Fauchery L."/>
            <person name="Girlanda M."/>
            <person name="Hayes R.D."/>
            <person name="Keri Z."/>
            <person name="LaButti K."/>
            <person name="Lipzen A."/>
            <person name="Lombard V."/>
            <person name="Magnuson J."/>
            <person name="Maillard F."/>
            <person name="Murat C."/>
            <person name="Nolan M."/>
            <person name="Ohm R.A."/>
            <person name="Pangilinan J."/>
            <person name="Pereira M.F."/>
            <person name="Perotto S."/>
            <person name="Peter M."/>
            <person name="Pfister S."/>
            <person name="Riley R."/>
            <person name="Sitrit Y."/>
            <person name="Stielow J.B."/>
            <person name="Szollosi G."/>
            <person name="Zifcakova L."/>
            <person name="Stursova M."/>
            <person name="Spatafora J.W."/>
            <person name="Tedersoo L."/>
            <person name="Vaario L.M."/>
            <person name="Yamada A."/>
            <person name="Yan M."/>
            <person name="Wang P."/>
            <person name="Xu J."/>
            <person name="Bruns T."/>
            <person name="Baldrian P."/>
            <person name="Vilgalys R."/>
            <person name="Dunand C."/>
            <person name="Henrissat B."/>
            <person name="Grigoriev I.V."/>
            <person name="Hibbett D."/>
            <person name="Nagy L.G."/>
            <person name="Martin F.M."/>
        </authorList>
    </citation>
    <scope>NUCLEOTIDE SEQUENCE</scope>
    <source>
        <strain evidence="8">UP504</strain>
    </source>
</reference>
<keyword evidence="2 4" id="KW-0863">Zinc-finger</keyword>
<dbReference type="PROSITE" id="PS50103">
    <property type="entry name" value="ZF_C3H1"/>
    <property type="match status" value="2"/>
</dbReference>
<feature type="domain" description="Smr" evidence="7">
    <location>
        <begin position="799"/>
        <end position="880"/>
    </location>
</feature>
<dbReference type="EMBL" id="MU129144">
    <property type="protein sequence ID" value="KAF9505620.1"/>
    <property type="molecule type" value="Genomic_DNA"/>
</dbReference>
<feature type="zinc finger region" description="C3H1-type" evidence="4">
    <location>
        <begin position="500"/>
        <end position="523"/>
    </location>
</feature>
<evidence type="ECO:0000259" key="7">
    <source>
        <dbReference type="PROSITE" id="PS50828"/>
    </source>
</evidence>
<evidence type="ECO:0000313" key="8">
    <source>
        <dbReference type="EMBL" id="KAF9505620.1"/>
    </source>
</evidence>
<dbReference type="InterPro" id="IPR000571">
    <property type="entry name" value="Znf_CCCH"/>
</dbReference>
<evidence type="ECO:0000256" key="2">
    <source>
        <dbReference type="ARBA" id="ARBA00022771"/>
    </source>
</evidence>
<feature type="region of interest" description="Disordered" evidence="5">
    <location>
        <begin position="126"/>
        <end position="153"/>
    </location>
</feature>
<feature type="zinc finger region" description="C3H1-type" evidence="4">
    <location>
        <begin position="524"/>
        <end position="551"/>
    </location>
</feature>